<dbReference type="InterPro" id="IPR037124">
    <property type="entry name" value="Chaperonin_GroES_sf"/>
</dbReference>
<protein>
    <recommendedName>
        <fullName evidence="3">Co-chaperonin GroES</fullName>
    </recommendedName>
    <alternativeName>
        <fullName evidence="3">10 kDa chaperonin</fullName>
    </alternativeName>
    <alternativeName>
        <fullName evidence="3">Chaperonin-10</fullName>
        <shortName evidence="3">Cpn10</shortName>
    </alternativeName>
</protein>
<name>A0A424YDG4_9FIRM</name>
<organism evidence="5 6">
    <name type="scientific">Candidatus Syntrophonatronum acetioxidans</name>
    <dbReference type="NCBI Taxonomy" id="1795816"/>
    <lineage>
        <taxon>Bacteria</taxon>
        <taxon>Bacillati</taxon>
        <taxon>Bacillota</taxon>
        <taxon>Clostridia</taxon>
        <taxon>Eubacteriales</taxon>
        <taxon>Syntrophomonadaceae</taxon>
        <taxon>Candidatus Syntrophonatronum</taxon>
    </lineage>
</organism>
<comment type="similarity">
    <text evidence="1 3 4">Belongs to the GroES chaperonin family.</text>
</comment>
<dbReference type="PANTHER" id="PTHR10772">
    <property type="entry name" value="10 KDA HEAT SHOCK PROTEIN"/>
    <property type="match status" value="1"/>
</dbReference>
<dbReference type="Gene3D" id="2.30.33.40">
    <property type="entry name" value="GroES chaperonin"/>
    <property type="match status" value="1"/>
</dbReference>
<gene>
    <name evidence="3" type="primary">groES</name>
    <name evidence="3" type="synonym">groS</name>
    <name evidence="5" type="ORF">D5R97_06550</name>
</gene>
<dbReference type="GO" id="GO:0005737">
    <property type="term" value="C:cytoplasm"/>
    <property type="evidence" value="ECO:0007669"/>
    <property type="project" value="UniProtKB-SubCell"/>
</dbReference>
<dbReference type="CDD" id="cd00320">
    <property type="entry name" value="cpn10"/>
    <property type="match status" value="1"/>
</dbReference>
<reference evidence="5 6" key="1">
    <citation type="submission" date="2018-08" db="EMBL/GenBank/DDBJ databases">
        <title>The metabolism and importance of syntrophic acetate oxidation coupled to methane or sulfide production in haloalkaline environments.</title>
        <authorList>
            <person name="Timmers P.H.A."/>
            <person name="Vavourakis C.D."/>
            <person name="Sorokin D.Y."/>
            <person name="Sinninghe Damste J.S."/>
            <person name="Muyzer G."/>
            <person name="Stams A.J.M."/>
            <person name="Plugge C.M."/>
        </authorList>
    </citation>
    <scope>NUCLEOTIDE SEQUENCE [LARGE SCALE GENOMIC DNA]</scope>
    <source>
        <strain evidence="5">MSAO_Bac1</strain>
    </source>
</reference>
<comment type="subcellular location">
    <subcellularLocation>
        <location evidence="3">Cytoplasm</location>
    </subcellularLocation>
</comment>
<dbReference type="GO" id="GO:0044183">
    <property type="term" value="F:protein folding chaperone"/>
    <property type="evidence" value="ECO:0007669"/>
    <property type="project" value="InterPro"/>
</dbReference>
<evidence type="ECO:0000256" key="2">
    <source>
        <dbReference type="ARBA" id="ARBA00023186"/>
    </source>
</evidence>
<dbReference type="NCBIfam" id="NF001527">
    <property type="entry name" value="PRK00364.1-2"/>
    <property type="match status" value="1"/>
</dbReference>
<dbReference type="EMBL" id="QZAA01000165">
    <property type="protein sequence ID" value="RQD75291.1"/>
    <property type="molecule type" value="Genomic_DNA"/>
</dbReference>
<accession>A0A424YDG4</accession>
<keyword evidence="3" id="KW-0963">Cytoplasm</keyword>
<evidence type="ECO:0000256" key="1">
    <source>
        <dbReference type="ARBA" id="ARBA00006975"/>
    </source>
</evidence>
<dbReference type="GO" id="GO:0046872">
    <property type="term" value="F:metal ion binding"/>
    <property type="evidence" value="ECO:0007669"/>
    <property type="project" value="TreeGrafter"/>
</dbReference>
<dbReference type="PANTHER" id="PTHR10772:SF58">
    <property type="entry name" value="CO-CHAPERONIN GROES"/>
    <property type="match status" value="1"/>
</dbReference>
<sequence>MKLRPLGDRVVVKLIEAEEKTPGGIVLPDQAKERPQEAEVIAVGTGKVLDSGQKVPIDLNVGDRVVLSKYAGTDFKFGDKEYLLLREDDVLAVIEK</sequence>
<dbReference type="GO" id="GO:0051082">
    <property type="term" value="F:unfolded protein binding"/>
    <property type="evidence" value="ECO:0007669"/>
    <property type="project" value="TreeGrafter"/>
</dbReference>
<evidence type="ECO:0000313" key="6">
    <source>
        <dbReference type="Proteomes" id="UP000285138"/>
    </source>
</evidence>
<dbReference type="InterPro" id="IPR020818">
    <property type="entry name" value="Chaperonin_GroES"/>
</dbReference>
<dbReference type="NCBIfam" id="NF001533">
    <property type="entry name" value="PRK00364.2-4"/>
    <property type="match status" value="1"/>
</dbReference>
<evidence type="ECO:0000256" key="4">
    <source>
        <dbReference type="RuleBase" id="RU000535"/>
    </source>
</evidence>
<proteinExistence type="inferred from homology"/>
<dbReference type="NCBIfam" id="NF001531">
    <property type="entry name" value="PRK00364.2-2"/>
    <property type="match status" value="1"/>
</dbReference>
<dbReference type="HAMAP" id="MF_00580">
    <property type="entry name" value="CH10"/>
    <property type="match status" value="1"/>
</dbReference>
<dbReference type="PROSITE" id="PS00681">
    <property type="entry name" value="CHAPERONINS_CPN10"/>
    <property type="match status" value="1"/>
</dbReference>
<dbReference type="SUPFAM" id="SSF50129">
    <property type="entry name" value="GroES-like"/>
    <property type="match status" value="1"/>
</dbReference>
<dbReference type="GO" id="GO:0051087">
    <property type="term" value="F:protein-folding chaperone binding"/>
    <property type="evidence" value="ECO:0007669"/>
    <property type="project" value="TreeGrafter"/>
</dbReference>
<dbReference type="GO" id="GO:0005524">
    <property type="term" value="F:ATP binding"/>
    <property type="evidence" value="ECO:0007669"/>
    <property type="project" value="InterPro"/>
</dbReference>
<comment type="caution">
    <text evidence="5">The sequence shown here is derived from an EMBL/GenBank/DDBJ whole genome shotgun (WGS) entry which is preliminary data.</text>
</comment>
<dbReference type="PRINTS" id="PR00297">
    <property type="entry name" value="CHAPERONIN10"/>
</dbReference>
<comment type="function">
    <text evidence="3 4">Together with the chaperonin GroEL, plays an essential role in assisting protein folding. The GroEL-GroES system forms a nano-cage that allows encapsulation of the non-native substrate proteins and provides a physical environment optimized to promote and accelerate protein folding. GroES binds to the apical surface of the GroEL ring, thereby capping the opening of the GroEL channel.</text>
</comment>
<keyword evidence="2 3" id="KW-0143">Chaperone</keyword>
<comment type="subunit">
    <text evidence="3">Heptamer of 7 subunits arranged in a ring. Interacts with the chaperonin GroEL.</text>
</comment>
<dbReference type="NCBIfam" id="NF001534">
    <property type="entry name" value="PRK00364.2-5"/>
    <property type="match status" value="1"/>
</dbReference>
<dbReference type="FunFam" id="2.30.33.40:FF:000001">
    <property type="entry name" value="10 kDa chaperonin"/>
    <property type="match status" value="1"/>
</dbReference>
<dbReference type="Proteomes" id="UP000285138">
    <property type="component" value="Unassembled WGS sequence"/>
</dbReference>
<dbReference type="InterPro" id="IPR011032">
    <property type="entry name" value="GroES-like_sf"/>
</dbReference>
<evidence type="ECO:0000256" key="3">
    <source>
        <dbReference type="HAMAP-Rule" id="MF_00580"/>
    </source>
</evidence>
<dbReference type="InterPro" id="IPR018369">
    <property type="entry name" value="Chaprnonin_Cpn10_CS"/>
</dbReference>
<dbReference type="Pfam" id="PF00166">
    <property type="entry name" value="Cpn10"/>
    <property type="match status" value="1"/>
</dbReference>
<dbReference type="SMART" id="SM00883">
    <property type="entry name" value="Cpn10"/>
    <property type="match status" value="1"/>
</dbReference>
<dbReference type="AlphaFoldDB" id="A0A424YDG4"/>
<evidence type="ECO:0000313" key="5">
    <source>
        <dbReference type="EMBL" id="RQD75291.1"/>
    </source>
</evidence>